<evidence type="ECO:0000313" key="8">
    <source>
        <dbReference type="EMBL" id="XBW08337.1"/>
    </source>
</evidence>
<dbReference type="Pfam" id="PF00358">
    <property type="entry name" value="PTS_EIIA_1"/>
    <property type="match status" value="1"/>
</dbReference>
<accession>A0AAU7VAH1</accession>
<dbReference type="InterPro" id="IPR001127">
    <property type="entry name" value="PTS_EIIA_1_perm"/>
</dbReference>
<name>A0AAU7VAH1_9ACTO</name>
<dbReference type="PROSITE" id="PS00371">
    <property type="entry name" value="PTS_EIIA_TYPE_1_HIS"/>
    <property type="match status" value="1"/>
</dbReference>
<dbReference type="EMBL" id="CP138335">
    <property type="protein sequence ID" value="XBW08337.1"/>
    <property type="molecule type" value="Genomic_DNA"/>
</dbReference>
<evidence type="ECO:0000256" key="1">
    <source>
        <dbReference type="ARBA" id="ARBA00004496"/>
    </source>
</evidence>
<keyword evidence="5" id="KW-0598">Phosphotransferase system</keyword>
<comment type="subcellular location">
    <subcellularLocation>
        <location evidence="1">Cytoplasm</location>
    </subcellularLocation>
</comment>
<dbReference type="InterPro" id="IPR050890">
    <property type="entry name" value="PTS_EIIA_component"/>
</dbReference>
<dbReference type="AlphaFoldDB" id="A0AAU7VAH1"/>
<keyword evidence="2" id="KW-0813">Transport</keyword>
<dbReference type="RefSeq" id="WP_350258536.1">
    <property type="nucleotide sequence ID" value="NZ_CP138335.1"/>
</dbReference>
<dbReference type="InterPro" id="IPR011055">
    <property type="entry name" value="Dup_hybrid_motif"/>
</dbReference>
<dbReference type="GO" id="GO:0016301">
    <property type="term" value="F:kinase activity"/>
    <property type="evidence" value="ECO:0007669"/>
    <property type="project" value="UniProtKB-KW"/>
</dbReference>
<dbReference type="FunFam" id="2.70.70.10:FF:000001">
    <property type="entry name" value="PTS system glucose-specific IIA component"/>
    <property type="match status" value="1"/>
</dbReference>
<dbReference type="GO" id="GO:0009401">
    <property type="term" value="P:phosphoenolpyruvate-dependent sugar phosphotransferase system"/>
    <property type="evidence" value="ECO:0007669"/>
    <property type="project" value="UniProtKB-KW"/>
</dbReference>
<dbReference type="NCBIfam" id="TIGR00830">
    <property type="entry name" value="PTBA"/>
    <property type="match status" value="1"/>
</dbReference>
<reference evidence="8" key="1">
    <citation type="submission" date="2023-11" db="EMBL/GenBank/DDBJ databases">
        <title>Scrofimicrobium hongkongense sp. nov., isolated from a patient with peritonitis.</title>
        <authorList>
            <person name="Lao H.Y."/>
            <person name="Wong A.Y.P."/>
            <person name="Ng T.L."/>
            <person name="Wong R.Y.L."/>
            <person name="Yau M.C.Y."/>
            <person name="Lam J.Y.W."/>
            <person name="Siu G.K.H."/>
        </authorList>
    </citation>
    <scope>NUCLEOTIDE SEQUENCE</scope>
    <source>
        <strain evidence="8">R131</strain>
    </source>
</reference>
<gene>
    <name evidence="8" type="ORF">SAC06_01925</name>
</gene>
<dbReference type="GO" id="GO:0005737">
    <property type="term" value="C:cytoplasm"/>
    <property type="evidence" value="ECO:0007669"/>
    <property type="project" value="UniProtKB-SubCell"/>
</dbReference>
<evidence type="ECO:0000256" key="3">
    <source>
        <dbReference type="ARBA" id="ARBA00022597"/>
    </source>
</evidence>
<dbReference type="KEGG" id="sapp:SAC06_01925"/>
<sequence>MRLFARKRREEQENIHLVSPVTGTAIEMSEVPDPVFSQSILGPGFAVLPKDDEVVAPAGGTITSVADTSHAVYLTDPQGSQILVHLGLETVKLNGKHFQLLVSEGQEVQPGDPIARCDFAAIRAAGYQTPVLVCLINGAETVSDFDLATLGEVVAGQAVASARRTDR</sequence>
<dbReference type="SUPFAM" id="SSF51261">
    <property type="entry name" value="Duplicated hybrid motif"/>
    <property type="match status" value="1"/>
</dbReference>
<evidence type="ECO:0000259" key="7">
    <source>
        <dbReference type="PROSITE" id="PS51093"/>
    </source>
</evidence>
<evidence type="ECO:0000256" key="2">
    <source>
        <dbReference type="ARBA" id="ARBA00022448"/>
    </source>
</evidence>
<keyword evidence="4" id="KW-0808">Transferase</keyword>
<dbReference type="Gene3D" id="2.70.70.10">
    <property type="entry name" value="Glucose Permease (Domain IIA)"/>
    <property type="match status" value="1"/>
</dbReference>
<evidence type="ECO:0000256" key="6">
    <source>
        <dbReference type="ARBA" id="ARBA00022777"/>
    </source>
</evidence>
<evidence type="ECO:0000256" key="5">
    <source>
        <dbReference type="ARBA" id="ARBA00022683"/>
    </source>
</evidence>
<organism evidence="8">
    <name type="scientific">Scrofimicrobium appendicitidis</name>
    <dbReference type="NCBI Taxonomy" id="3079930"/>
    <lineage>
        <taxon>Bacteria</taxon>
        <taxon>Bacillati</taxon>
        <taxon>Actinomycetota</taxon>
        <taxon>Actinomycetes</taxon>
        <taxon>Actinomycetales</taxon>
        <taxon>Actinomycetaceae</taxon>
        <taxon>Scrofimicrobium</taxon>
    </lineage>
</organism>
<feature type="domain" description="PTS EIIA type-1" evidence="7">
    <location>
        <begin position="33"/>
        <end position="137"/>
    </location>
</feature>
<dbReference type="PANTHER" id="PTHR45008:SF1">
    <property type="entry name" value="PTS SYSTEM GLUCOSE-SPECIFIC EIIA COMPONENT"/>
    <property type="match status" value="1"/>
</dbReference>
<protein>
    <submittedName>
        <fullName evidence="8">PTS glucose transporter subunit IIA</fullName>
    </submittedName>
</protein>
<evidence type="ECO:0000256" key="4">
    <source>
        <dbReference type="ARBA" id="ARBA00022679"/>
    </source>
</evidence>
<proteinExistence type="predicted"/>
<keyword evidence="3 8" id="KW-0762">Sugar transport</keyword>
<keyword evidence="6" id="KW-0418">Kinase</keyword>
<dbReference type="PANTHER" id="PTHR45008">
    <property type="entry name" value="PTS SYSTEM GLUCOSE-SPECIFIC EIIA COMPONENT"/>
    <property type="match status" value="1"/>
</dbReference>
<dbReference type="PROSITE" id="PS51093">
    <property type="entry name" value="PTS_EIIA_TYPE_1"/>
    <property type="match status" value="1"/>
</dbReference>